<proteinExistence type="predicted"/>
<protein>
    <submittedName>
        <fullName evidence="1">IS1182 family transposase</fullName>
    </submittedName>
</protein>
<name>A0A2W4RC17_9GAMM</name>
<evidence type="ECO:0000313" key="1">
    <source>
        <dbReference type="EMBL" id="PZN81621.1"/>
    </source>
</evidence>
<gene>
    <name evidence="1" type="ORF">DM484_08130</name>
</gene>
<organism evidence="1 2">
    <name type="scientific">Candidatus Methylumidiphilus alinenensis</name>
    <dbReference type="NCBI Taxonomy" id="2202197"/>
    <lineage>
        <taxon>Bacteria</taxon>
        <taxon>Pseudomonadati</taxon>
        <taxon>Pseudomonadota</taxon>
        <taxon>Gammaproteobacteria</taxon>
        <taxon>Methylococcales</taxon>
        <taxon>Candidatus Methylumidiphilus</taxon>
    </lineage>
</organism>
<dbReference type="AlphaFoldDB" id="A0A2W4RC17"/>
<dbReference type="Proteomes" id="UP000249396">
    <property type="component" value="Unassembled WGS sequence"/>
</dbReference>
<reference evidence="1 2" key="1">
    <citation type="journal article" date="2018" name="Aquat. Microb. Ecol.">
        <title>Gammaproteobacterial methanotrophs dominate.</title>
        <authorList>
            <person name="Rissanen A.J."/>
            <person name="Saarenheimo J."/>
            <person name="Tiirola M."/>
            <person name="Peura S."/>
            <person name="Aalto S.L."/>
            <person name="Karvinen A."/>
            <person name="Nykanen H."/>
        </authorList>
    </citation>
    <scope>NUCLEOTIDE SEQUENCE [LARGE SCALE GENOMIC DNA]</scope>
    <source>
        <strain evidence="1">AMbin10</strain>
    </source>
</reference>
<accession>A0A2W4RC17</accession>
<comment type="caution">
    <text evidence="1">The sequence shown here is derived from an EMBL/GenBank/DDBJ whole genome shotgun (WGS) entry which is preliminary data.</text>
</comment>
<feature type="non-terminal residue" evidence="1">
    <location>
        <position position="49"/>
    </location>
</feature>
<sequence length="49" mass="5531">MSNQFIPIERDQPFVIPVQEWLEKDHLARFVVAIVDGLDVSTLEASYGG</sequence>
<dbReference type="EMBL" id="QJPH01000262">
    <property type="protein sequence ID" value="PZN81621.1"/>
    <property type="molecule type" value="Genomic_DNA"/>
</dbReference>
<evidence type="ECO:0000313" key="2">
    <source>
        <dbReference type="Proteomes" id="UP000249396"/>
    </source>
</evidence>